<comment type="caution">
    <text evidence="1">The sequence shown here is derived from an EMBL/GenBank/DDBJ whole genome shotgun (WGS) entry which is preliminary data.</text>
</comment>
<protein>
    <submittedName>
        <fullName evidence="1">Bath-42 protein</fullName>
    </submittedName>
</protein>
<reference evidence="1" key="1">
    <citation type="submission" date="2021-02" db="EMBL/GenBank/DDBJ databases">
        <authorList>
            <person name="Dougan E. K."/>
            <person name="Rhodes N."/>
            <person name="Thang M."/>
            <person name="Chan C."/>
        </authorList>
    </citation>
    <scope>NUCLEOTIDE SEQUENCE</scope>
</reference>
<sequence>MAAMADKYQTHELYSLCMKAVSGEALRPEIACEVFASADRFMSMADLRRKALEMILIHPGAALKTRPKLRPELLKEILHSRLLCIPSDALSKILREWGEQDGDLLQPIVEAQLAEKKKTTHCQALH</sequence>
<gene>
    <name evidence="1" type="primary">bath-42</name>
    <name evidence="1" type="ORF">SNAT2548_LOCUS2323</name>
</gene>
<dbReference type="Proteomes" id="UP000604046">
    <property type="component" value="Unassembled WGS sequence"/>
</dbReference>
<organism evidence="1 2">
    <name type="scientific">Symbiodinium natans</name>
    <dbReference type="NCBI Taxonomy" id="878477"/>
    <lineage>
        <taxon>Eukaryota</taxon>
        <taxon>Sar</taxon>
        <taxon>Alveolata</taxon>
        <taxon>Dinophyceae</taxon>
        <taxon>Suessiales</taxon>
        <taxon>Symbiodiniaceae</taxon>
        <taxon>Symbiodinium</taxon>
    </lineage>
</organism>
<keyword evidence="2" id="KW-1185">Reference proteome</keyword>
<evidence type="ECO:0000313" key="2">
    <source>
        <dbReference type="Proteomes" id="UP000604046"/>
    </source>
</evidence>
<dbReference type="EMBL" id="CAJNDS010000132">
    <property type="protein sequence ID" value="CAE6968240.1"/>
    <property type="molecule type" value="Genomic_DNA"/>
</dbReference>
<dbReference type="AlphaFoldDB" id="A0A812I165"/>
<name>A0A812I165_9DINO</name>
<proteinExistence type="predicted"/>
<evidence type="ECO:0000313" key="1">
    <source>
        <dbReference type="EMBL" id="CAE6968240.1"/>
    </source>
</evidence>
<accession>A0A812I165</accession>